<dbReference type="Gene3D" id="3.40.50.1820">
    <property type="entry name" value="alpha/beta hydrolase"/>
    <property type="match status" value="1"/>
</dbReference>
<gene>
    <name evidence="4" type="ORF">YM304_42520</name>
</gene>
<dbReference type="GO" id="GO:0006508">
    <property type="term" value="P:proteolysis"/>
    <property type="evidence" value="ECO:0007669"/>
    <property type="project" value="InterPro"/>
</dbReference>
<proteinExistence type="inferred from homology"/>
<dbReference type="InterPro" id="IPR002410">
    <property type="entry name" value="Peptidase_S33"/>
</dbReference>
<evidence type="ECO:0000256" key="1">
    <source>
        <dbReference type="ARBA" id="ARBA00010088"/>
    </source>
</evidence>
<evidence type="ECO:0000313" key="4">
    <source>
        <dbReference type="EMBL" id="BAN04566.1"/>
    </source>
</evidence>
<name>A0A6C7EKV3_ILUCY</name>
<evidence type="ECO:0000313" key="5">
    <source>
        <dbReference type="Proteomes" id="UP000011863"/>
    </source>
</evidence>
<dbReference type="Pfam" id="PF00561">
    <property type="entry name" value="Abhydrolase_1"/>
    <property type="match status" value="1"/>
</dbReference>
<dbReference type="KEGG" id="aym:YM304_42520"/>
<organism evidence="4 5">
    <name type="scientific">Ilumatobacter coccineus (strain NBRC 103263 / KCTC 29153 / YM16-304)</name>
    <dbReference type="NCBI Taxonomy" id="1313172"/>
    <lineage>
        <taxon>Bacteria</taxon>
        <taxon>Bacillati</taxon>
        <taxon>Actinomycetota</taxon>
        <taxon>Acidimicrobiia</taxon>
        <taxon>Acidimicrobiales</taxon>
        <taxon>Ilumatobacteraceae</taxon>
        <taxon>Ilumatobacter</taxon>
    </lineage>
</organism>
<feature type="domain" description="AB hydrolase-1" evidence="3">
    <location>
        <begin position="23"/>
        <end position="261"/>
    </location>
</feature>
<keyword evidence="2" id="KW-0378">Hydrolase</keyword>
<dbReference type="Proteomes" id="UP000011863">
    <property type="component" value="Chromosome"/>
</dbReference>
<sequence length="284" mass="30934">MPVVVSTTGARLSVRDSGGDGTPIVFLSGGPGMPDYLGEIAELVPGRRVVTYDQRGTGGSTVTDGDYSTGAHVADLEQLREHLGVEQLHLFGHSWGGMLAQLYATAHLGSVASLFLCSPTPGVGDDWVAMERDVMAYSKKRCSSGAFAMMGLRSLLGRILRVGQRSLQKMYAQVWLNYQNPDSALPADRSLLAGIGQQTTFATRASAASLPTDFLDAVLPQATFPFFVMFGENDIYGEHTQLVVERYPDATVEFWPECGHLPWLDVPARFENQLRSFYEVNGYS</sequence>
<reference evidence="4 5" key="1">
    <citation type="journal article" date="2013" name="Int. J. Syst. Evol. Microbiol.">
        <title>Ilumatobacter nonamiense sp. nov. and Ilumatobacter coccineum sp. nov., isolated from seashore sand.</title>
        <authorList>
            <person name="Matsumoto A."/>
            <person name="Kasai H."/>
            <person name="Matsuo Y."/>
            <person name="Shizuri Y."/>
            <person name="Ichikawa N."/>
            <person name="Fujita N."/>
            <person name="Omura S."/>
            <person name="Takahashi Y."/>
        </authorList>
    </citation>
    <scope>NUCLEOTIDE SEQUENCE [LARGE SCALE GENOMIC DNA]</scope>
    <source>
        <strain evidence="5">NBRC 103263 / KCTC 29153 / YM16-304</strain>
    </source>
</reference>
<keyword evidence="5" id="KW-1185">Reference proteome</keyword>
<dbReference type="InterPro" id="IPR000073">
    <property type="entry name" value="AB_hydrolase_1"/>
</dbReference>
<dbReference type="AlphaFoldDB" id="A0A6C7EKV3"/>
<dbReference type="EMBL" id="AP012057">
    <property type="protein sequence ID" value="BAN04566.1"/>
    <property type="molecule type" value="Genomic_DNA"/>
</dbReference>
<dbReference type="PRINTS" id="PR00793">
    <property type="entry name" value="PROAMNOPTASE"/>
</dbReference>
<dbReference type="GO" id="GO:0004177">
    <property type="term" value="F:aminopeptidase activity"/>
    <property type="evidence" value="ECO:0007669"/>
    <property type="project" value="UniProtKB-EC"/>
</dbReference>
<dbReference type="SUPFAM" id="SSF53474">
    <property type="entry name" value="alpha/beta-Hydrolases"/>
    <property type="match status" value="1"/>
</dbReference>
<protein>
    <submittedName>
        <fullName evidence="4">Peptidase S33 family protein</fullName>
    </submittedName>
</protein>
<dbReference type="InterPro" id="IPR029058">
    <property type="entry name" value="AB_hydrolase_fold"/>
</dbReference>
<dbReference type="InterPro" id="IPR050266">
    <property type="entry name" value="AB_hydrolase_sf"/>
</dbReference>
<evidence type="ECO:0000256" key="2">
    <source>
        <dbReference type="ARBA" id="ARBA00022801"/>
    </source>
</evidence>
<accession>A0A6C7EKV3</accession>
<comment type="similarity">
    <text evidence="1">Belongs to the peptidase S33 family.</text>
</comment>
<evidence type="ECO:0000259" key="3">
    <source>
        <dbReference type="Pfam" id="PF00561"/>
    </source>
</evidence>
<dbReference type="PANTHER" id="PTHR43798">
    <property type="entry name" value="MONOACYLGLYCEROL LIPASE"/>
    <property type="match status" value="1"/>
</dbReference>